<dbReference type="GO" id="GO:0000776">
    <property type="term" value="C:kinetochore"/>
    <property type="evidence" value="ECO:0007669"/>
    <property type="project" value="TreeGrafter"/>
</dbReference>
<evidence type="ECO:0000313" key="3">
    <source>
        <dbReference type="EMBL" id="CDU23248.1"/>
    </source>
</evidence>
<feature type="compositionally biased region" description="Basic and acidic residues" evidence="1">
    <location>
        <begin position="213"/>
        <end position="224"/>
    </location>
</feature>
<accession>A0A127ZAU0</accession>
<evidence type="ECO:0000259" key="2">
    <source>
        <dbReference type="SMART" id="SM01173"/>
    </source>
</evidence>
<feature type="region of interest" description="Disordered" evidence="1">
    <location>
        <begin position="26"/>
        <end position="141"/>
    </location>
</feature>
<dbReference type="Pfam" id="PF01585">
    <property type="entry name" value="G-patch"/>
    <property type="match status" value="1"/>
</dbReference>
<dbReference type="InterPro" id="IPR025239">
    <property type="entry name" value="DUF4187"/>
</dbReference>
<dbReference type="PANTHER" id="PTHR21032">
    <property type="entry name" value="G PATCH DOMAIN-CONTAINING PROTEIN 11"/>
    <property type="match status" value="1"/>
</dbReference>
<feature type="compositionally biased region" description="Basic and acidic residues" evidence="1">
    <location>
        <begin position="80"/>
        <end position="98"/>
    </location>
</feature>
<gene>
    <name evidence="3" type="ORF">SPSC_01877</name>
</gene>
<feature type="domain" description="DUF4187" evidence="2">
    <location>
        <begin position="394"/>
        <end position="448"/>
    </location>
</feature>
<dbReference type="OrthoDB" id="786951at2759"/>
<proteinExistence type="predicted"/>
<feature type="compositionally biased region" description="Basic and acidic residues" evidence="1">
    <location>
        <begin position="111"/>
        <end position="128"/>
    </location>
</feature>
<evidence type="ECO:0000256" key="1">
    <source>
        <dbReference type="SAM" id="MobiDB-lite"/>
    </source>
</evidence>
<feature type="region of interest" description="Disordered" evidence="1">
    <location>
        <begin position="162"/>
        <end position="228"/>
    </location>
</feature>
<protein>
    <recommendedName>
        <fullName evidence="2">DUF4187 domain-containing protein</fullName>
    </recommendedName>
</protein>
<sequence length="449" mass="50240">MPQASSSRPTRFDPLRLLSEIQIDQAAVRSHDDSATQVDEDEDDFMSDKFLATTEPKQPLTYTDKRRKLEAHHSGKTRKSLREREEEARQEGLDRDLLAEAEIIAGGGRLPPERKDGVRRWDLMDKDSGGGQGWQGTEDGTAKAMRMMLAMGYRRGEALGKRIQGSAANSEEQEVEEEEEEEEEEGRDAGGAPLTSSPDDTDTASLDTDEEQDLQKQQRDSQAREEDEYLTGGAFVAPFATKFDPFSDIHTSSNHTEPLRPDQRWLGLNRRAGIGIVPKTSPDVSQAILAKVASQRATAQQSEDFRTRIAHEHAQRHTANLLSRARKTLIQLDQSSSISYSPLWLDGDLYHLLSGHISQSSSESIDEKMQRDASFKQAVELLQLAFSSQDEKQVQEAKTFIDLDKGAQLELLLGRLRSAHCYCLFCGCQYRDTDELASLCPGVTEDDHD</sequence>
<dbReference type="SMART" id="SM01173">
    <property type="entry name" value="DUF4187"/>
    <property type="match status" value="1"/>
</dbReference>
<dbReference type="PANTHER" id="PTHR21032:SF0">
    <property type="entry name" value="G PATCH DOMAIN-CONTAINING PROTEIN 11"/>
    <property type="match status" value="1"/>
</dbReference>
<feature type="compositionally biased region" description="Acidic residues" evidence="1">
    <location>
        <begin position="199"/>
        <end position="212"/>
    </location>
</feature>
<organism evidence="3">
    <name type="scientific">Sporisorium scitamineum</name>
    <dbReference type="NCBI Taxonomy" id="49012"/>
    <lineage>
        <taxon>Eukaryota</taxon>
        <taxon>Fungi</taxon>
        <taxon>Dikarya</taxon>
        <taxon>Basidiomycota</taxon>
        <taxon>Ustilaginomycotina</taxon>
        <taxon>Ustilaginomycetes</taxon>
        <taxon>Ustilaginales</taxon>
        <taxon>Ustilaginaceae</taxon>
        <taxon>Sporisorium</taxon>
    </lineage>
</organism>
<dbReference type="Pfam" id="PF13821">
    <property type="entry name" value="DUF4187"/>
    <property type="match status" value="1"/>
</dbReference>
<name>A0A127ZAU0_9BASI</name>
<dbReference type="GO" id="GO:0003676">
    <property type="term" value="F:nucleic acid binding"/>
    <property type="evidence" value="ECO:0007669"/>
    <property type="project" value="InterPro"/>
</dbReference>
<feature type="compositionally biased region" description="Basic residues" evidence="1">
    <location>
        <begin position="65"/>
        <end position="79"/>
    </location>
</feature>
<feature type="compositionally biased region" description="Acidic residues" evidence="1">
    <location>
        <begin position="171"/>
        <end position="186"/>
    </location>
</feature>
<dbReference type="InterPro" id="IPR039249">
    <property type="entry name" value="GPATCH11"/>
</dbReference>
<dbReference type="AlphaFoldDB" id="A0A127ZAU0"/>
<dbReference type="EMBL" id="LK056662">
    <property type="protein sequence ID" value="CDU23248.1"/>
    <property type="molecule type" value="Genomic_DNA"/>
</dbReference>
<reference evidence="3" key="1">
    <citation type="submission" date="2014-06" db="EMBL/GenBank/DDBJ databases">
        <authorList>
            <person name="Ju J."/>
            <person name="Zhang J."/>
        </authorList>
    </citation>
    <scope>NUCLEOTIDE SEQUENCE</scope>
    <source>
        <strain evidence="3">SscI8</strain>
    </source>
</reference>
<dbReference type="InterPro" id="IPR000467">
    <property type="entry name" value="G_patch_dom"/>
</dbReference>